<accession>A0A2V4RLL6</accession>
<dbReference type="EMBL" id="NKUB01000007">
    <property type="protein sequence ID" value="PYD69874.1"/>
    <property type="molecule type" value="Genomic_DNA"/>
</dbReference>
<evidence type="ECO:0000313" key="3">
    <source>
        <dbReference type="Proteomes" id="UP000247371"/>
    </source>
</evidence>
<proteinExistence type="predicted"/>
<comment type="caution">
    <text evidence="2">The sequence shown here is derived from an EMBL/GenBank/DDBJ whole genome shotgun (WGS) entry which is preliminary data.</text>
</comment>
<dbReference type="AlphaFoldDB" id="A0A2V4RLL6"/>
<keyword evidence="1" id="KW-1133">Transmembrane helix</keyword>
<dbReference type="Proteomes" id="UP000247371">
    <property type="component" value="Unassembled WGS sequence"/>
</dbReference>
<protein>
    <submittedName>
        <fullName evidence="2">Uncharacterized protein</fullName>
    </submittedName>
</protein>
<evidence type="ECO:0000256" key="1">
    <source>
        <dbReference type="SAM" id="Phobius"/>
    </source>
</evidence>
<keyword evidence="1" id="KW-0472">Membrane</keyword>
<feature type="transmembrane region" description="Helical" evidence="1">
    <location>
        <begin position="36"/>
        <end position="57"/>
    </location>
</feature>
<gene>
    <name evidence="2" type="ORF">CFR76_07515</name>
</gene>
<organism evidence="2 3">
    <name type="scientific">Komagataeibacter swingsii</name>
    <dbReference type="NCBI Taxonomy" id="215220"/>
    <lineage>
        <taxon>Bacteria</taxon>
        <taxon>Pseudomonadati</taxon>
        <taxon>Pseudomonadota</taxon>
        <taxon>Alphaproteobacteria</taxon>
        <taxon>Acetobacterales</taxon>
        <taxon>Acetobacteraceae</taxon>
        <taxon>Komagataeibacter</taxon>
    </lineage>
</organism>
<name>A0A2V4RLL6_9PROT</name>
<sequence>MAEQPDSGTPGPRDSFILHRRELPPTRRARMLRTGLRVVTVVLLAAALIDLVIQLAGHGR</sequence>
<keyword evidence="3" id="KW-1185">Reference proteome</keyword>
<evidence type="ECO:0000313" key="2">
    <source>
        <dbReference type="EMBL" id="PYD69874.1"/>
    </source>
</evidence>
<keyword evidence="1" id="KW-0812">Transmembrane</keyword>
<dbReference type="RefSeq" id="WP_110556576.1">
    <property type="nucleotide sequence ID" value="NZ_NKUB01000007.1"/>
</dbReference>
<reference evidence="2 3" key="1">
    <citation type="submission" date="2017-07" db="EMBL/GenBank/DDBJ databases">
        <title>A draft genome sequence of Komagataeibacter swingsii LMG 22125.</title>
        <authorList>
            <person name="Skraban J."/>
            <person name="Cleenwerck I."/>
            <person name="Vandamme P."/>
            <person name="Trcek J."/>
        </authorList>
    </citation>
    <scope>NUCLEOTIDE SEQUENCE [LARGE SCALE GENOMIC DNA]</scope>
    <source>
        <strain evidence="2 3">LMG 22125</strain>
    </source>
</reference>